<evidence type="ECO:0000256" key="1">
    <source>
        <dbReference type="SAM" id="MobiDB-lite"/>
    </source>
</evidence>
<keyword evidence="3" id="KW-1185">Reference proteome</keyword>
<dbReference type="CDD" id="cd07909">
    <property type="entry name" value="YciF"/>
    <property type="match status" value="1"/>
</dbReference>
<reference evidence="2 3" key="1">
    <citation type="submission" date="2021-05" db="EMBL/GenBank/DDBJ databases">
        <title>A Polyphasic approach of four new species of the genus Ohtaekwangia: Ohtaekwangia histidinii sp. nov., Ohtaekwangia cretensis sp. nov., Ohtaekwangia indiensis sp. nov., Ohtaekwangia reichenbachii sp. nov. from diverse environment.</title>
        <authorList>
            <person name="Octaviana S."/>
        </authorList>
    </citation>
    <scope>NUCLEOTIDE SEQUENCE [LARGE SCALE GENOMIC DNA]</scope>
    <source>
        <strain evidence="2 3">PWU37</strain>
    </source>
</reference>
<proteinExistence type="predicted"/>
<dbReference type="PANTHER" id="PTHR30565">
    <property type="entry name" value="PROTEIN YCIF"/>
    <property type="match status" value="1"/>
</dbReference>
<gene>
    <name evidence="2" type="ORF">KK078_05265</name>
</gene>
<comment type="caution">
    <text evidence="2">The sequence shown here is derived from an EMBL/GenBank/DDBJ whole genome shotgun (WGS) entry which is preliminary data.</text>
</comment>
<dbReference type="SUPFAM" id="SSF47240">
    <property type="entry name" value="Ferritin-like"/>
    <property type="match status" value="1"/>
</dbReference>
<dbReference type="Proteomes" id="UP001319180">
    <property type="component" value="Unassembled WGS sequence"/>
</dbReference>
<name>A0AAP2D6E5_9BACT</name>
<dbReference type="Gene3D" id="1.20.1260.10">
    <property type="match status" value="1"/>
</dbReference>
<protein>
    <submittedName>
        <fullName evidence="2">Ferritin-like domain-containing protein</fullName>
    </submittedName>
</protein>
<dbReference type="AlphaFoldDB" id="A0AAP2D6E5"/>
<organism evidence="2 3">
    <name type="scientific">Dawidia soli</name>
    <dbReference type="NCBI Taxonomy" id="2782352"/>
    <lineage>
        <taxon>Bacteria</taxon>
        <taxon>Pseudomonadati</taxon>
        <taxon>Bacteroidota</taxon>
        <taxon>Cytophagia</taxon>
        <taxon>Cytophagales</taxon>
        <taxon>Chryseotaleaceae</taxon>
        <taxon>Dawidia</taxon>
    </lineage>
</organism>
<dbReference type="EMBL" id="JAHESC010000005">
    <property type="protein sequence ID" value="MBT1685952.1"/>
    <property type="molecule type" value="Genomic_DNA"/>
</dbReference>
<dbReference type="PANTHER" id="PTHR30565:SF9">
    <property type="entry name" value="PROTEIN YCIF"/>
    <property type="match status" value="1"/>
</dbReference>
<dbReference type="Pfam" id="PF05974">
    <property type="entry name" value="DUF892"/>
    <property type="match status" value="1"/>
</dbReference>
<feature type="region of interest" description="Disordered" evidence="1">
    <location>
        <begin position="1"/>
        <end position="21"/>
    </location>
</feature>
<dbReference type="InterPro" id="IPR010287">
    <property type="entry name" value="DUF892_YciF-like"/>
</dbReference>
<sequence>MAKTAKKAAGRSSRAKASAIPSDPKPALLELFKDQIKDIYWAEKHLTKALPKMRKAATSPELQEAFETHLEQTQEHVARIEQVFELLEAKAQAKKCDAMEGLVQESESIIEETEKGTATRDVGLIIAAQKVEHYEIAAYGSLAQLARTLGLEEIADILGETLEEEKETDELLTGIAENDINYEAAEEEEEEA</sequence>
<dbReference type="RefSeq" id="WP_254089203.1">
    <property type="nucleotide sequence ID" value="NZ_JAHESC010000005.1"/>
</dbReference>
<feature type="compositionally biased region" description="Low complexity" evidence="1">
    <location>
        <begin position="10"/>
        <end position="19"/>
    </location>
</feature>
<dbReference type="InterPro" id="IPR012347">
    <property type="entry name" value="Ferritin-like"/>
</dbReference>
<evidence type="ECO:0000313" key="3">
    <source>
        <dbReference type="Proteomes" id="UP001319180"/>
    </source>
</evidence>
<dbReference type="InterPro" id="IPR047114">
    <property type="entry name" value="YciF"/>
</dbReference>
<dbReference type="InterPro" id="IPR009078">
    <property type="entry name" value="Ferritin-like_SF"/>
</dbReference>
<evidence type="ECO:0000313" key="2">
    <source>
        <dbReference type="EMBL" id="MBT1685952.1"/>
    </source>
</evidence>
<accession>A0AAP2D6E5</accession>